<dbReference type="PANTHER" id="PTHR22803">
    <property type="entry name" value="MANNOSE, PHOSPHOLIPASE, LECTIN RECEPTOR RELATED"/>
    <property type="match status" value="1"/>
</dbReference>
<dbReference type="InterPro" id="IPR016186">
    <property type="entry name" value="C-type_lectin-like/link_sf"/>
</dbReference>
<organism evidence="2 3">
    <name type="scientific">Cylicocyclus nassatus</name>
    <name type="common">Nematode worm</name>
    <dbReference type="NCBI Taxonomy" id="53992"/>
    <lineage>
        <taxon>Eukaryota</taxon>
        <taxon>Metazoa</taxon>
        <taxon>Ecdysozoa</taxon>
        <taxon>Nematoda</taxon>
        <taxon>Chromadorea</taxon>
        <taxon>Rhabditida</taxon>
        <taxon>Rhabditina</taxon>
        <taxon>Rhabditomorpha</taxon>
        <taxon>Strongyloidea</taxon>
        <taxon>Strongylidae</taxon>
        <taxon>Cylicocyclus</taxon>
    </lineage>
</organism>
<protein>
    <recommendedName>
        <fullName evidence="1">C-type lectin domain-containing protein</fullName>
    </recommendedName>
</protein>
<dbReference type="PROSITE" id="PS50041">
    <property type="entry name" value="C_TYPE_LECTIN_2"/>
    <property type="match status" value="1"/>
</dbReference>
<proteinExistence type="predicted"/>
<dbReference type="InterPro" id="IPR050111">
    <property type="entry name" value="C-type_lectin/snaclec_domain"/>
</dbReference>
<accession>A0AA36M8G8</accession>
<reference evidence="2" key="1">
    <citation type="submission" date="2023-07" db="EMBL/GenBank/DDBJ databases">
        <authorList>
            <consortium name="CYATHOMIX"/>
        </authorList>
    </citation>
    <scope>NUCLEOTIDE SEQUENCE</scope>
    <source>
        <strain evidence="2">N/A</strain>
    </source>
</reference>
<dbReference type="InterPro" id="IPR016187">
    <property type="entry name" value="CTDL_fold"/>
</dbReference>
<feature type="domain" description="C-type lectin" evidence="1">
    <location>
        <begin position="42"/>
        <end position="162"/>
    </location>
</feature>
<name>A0AA36M8G8_CYLNA</name>
<gene>
    <name evidence="2" type="ORF">CYNAS_LOCUS13353</name>
</gene>
<sequence length="174" mass="20085">MKLLLFALLPLVQADISPNNSKAACPDRCSDGWTYFIETHACYKNFFNANFEEAESWCSFNGGHLASIHHAKENWFVAELAKMGKKCSDIHDMTWIGLREGPEKDKWTWTDGTKLDYNSWASNSPDPKWKEGKRCVLLSSDTYVDSWTIGYQEWTDTRCSEKIRSFVCKKMPLH</sequence>
<comment type="caution">
    <text evidence="2">The sequence shown here is derived from an EMBL/GenBank/DDBJ whole genome shotgun (WGS) entry which is preliminary data.</text>
</comment>
<dbReference type="SUPFAM" id="SSF56436">
    <property type="entry name" value="C-type lectin-like"/>
    <property type="match status" value="1"/>
</dbReference>
<dbReference type="Gene3D" id="3.10.100.10">
    <property type="entry name" value="Mannose-Binding Protein A, subunit A"/>
    <property type="match status" value="1"/>
</dbReference>
<dbReference type="SMART" id="SM00034">
    <property type="entry name" value="CLECT"/>
    <property type="match status" value="1"/>
</dbReference>
<dbReference type="AlphaFoldDB" id="A0AA36M8G8"/>
<dbReference type="Pfam" id="PF00059">
    <property type="entry name" value="Lectin_C"/>
    <property type="match status" value="1"/>
</dbReference>
<evidence type="ECO:0000313" key="3">
    <source>
        <dbReference type="Proteomes" id="UP001176961"/>
    </source>
</evidence>
<evidence type="ECO:0000259" key="1">
    <source>
        <dbReference type="PROSITE" id="PS50041"/>
    </source>
</evidence>
<dbReference type="Proteomes" id="UP001176961">
    <property type="component" value="Unassembled WGS sequence"/>
</dbReference>
<keyword evidence="3" id="KW-1185">Reference proteome</keyword>
<dbReference type="InterPro" id="IPR001304">
    <property type="entry name" value="C-type_lectin-like"/>
</dbReference>
<dbReference type="EMBL" id="CATQJL010000305">
    <property type="protein sequence ID" value="CAJ0601370.1"/>
    <property type="molecule type" value="Genomic_DNA"/>
</dbReference>
<evidence type="ECO:0000313" key="2">
    <source>
        <dbReference type="EMBL" id="CAJ0601370.1"/>
    </source>
</evidence>